<accession>A0A6J6EU22</accession>
<evidence type="ECO:0000313" key="2">
    <source>
        <dbReference type="EMBL" id="CAB4579646.1"/>
    </source>
</evidence>
<feature type="compositionally biased region" description="Low complexity" evidence="1">
    <location>
        <begin position="276"/>
        <end position="292"/>
    </location>
</feature>
<dbReference type="EMBL" id="CAEZTU010000036">
    <property type="protein sequence ID" value="CAB4579646.1"/>
    <property type="molecule type" value="Genomic_DNA"/>
</dbReference>
<gene>
    <name evidence="2" type="ORF">UFOPK1740_00820</name>
</gene>
<name>A0A6J6EU22_9ZZZZ</name>
<protein>
    <submittedName>
        <fullName evidence="2">Unannotated protein</fullName>
    </submittedName>
</protein>
<feature type="region of interest" description="Disordered" evidence="1">
    <location>
        <begin position="270"/>
        <end position="292"/>
    </location>
</feature>
<organism evidence="2">
    <name type="scientific">freshwater metagenome</name>
    <dbReference type="NCBI Taxonomy" id="449393"/>
    <lineage>
        <taxon>unclassified sequences</taxon>
        <taxon>metagenomes</taxon>
        <taxon>ecological metagenomes</taxon>
    </lineage>
</organism>
<evidence type="ECO:0000256" key="1">
    <source>
        <dbReference type="SAM" id="MobiDB-lite"/>
    </source>
</evidence>
<dbReference type="AlphaFoldDB" id="A0A6J6EU22"/>
<reference evidence="2" key="1">
    <citation type="submission" date="2020-05" db="EMBL/GenBank/DDBJ databases">
        <authorList>
            <person name="Chiriac C."/>
            <person name="Salcher M."/>
            <person name="Ghai R."/>
            <person name="Kavagutti S V."/>
        </authorList>
    </citation>
    <scope>NUCLEOTIDE SEQUENCE</scope>
</reference>
<proteinExistence type="predicted"/>
<sequence length="375" mass="39954">MRNKVARLLALLALSFTSFVFVTPVNAVTSTEYSATYSSLCPSNPTSGSEDQIAVVLDYKNARSSEVLCITVPAYLIGDAGEQTAREVLALLQTSSRLSFSANGFGMVDKINNFGSSNDWKFWIGGSSTQTVSSTVAGLVINSNIATVTTSSNHEFKVGHYVDVYKGSDWYDSATIASVPSSTTFTFAKTAADGTVSGVTTSSFSAGRWRYQPGFGQFPRNQNLSAHVQYPALTSNRWHESPVGDGSAVVFDGAVFGWRASYDALAPQSYSPDSVTATSTTPTATNSATSSAKQIARVSEEVAGLRSIKLDLERKNRSKLVTISFKPAKGKSVFIGSSKANIKGDISITTRKKLSKGGTVIFRIGNKKVGEVVVN</sequence>